<evidence type="ECO:0000313" key="2">
    <source>
        <dbReference type="Proteomes" id="UP000257109"/>
    </source>
</evidence>
<reference evidence="1" key="1">
    <citation type="submission" date="2018-05" db="EMBL/GenBank/DDBJ databases">
        <title>Draft genome of Mucuna pruriens seed.</title>
        <authorList>
            <person name="Nnadi N.E."/>
            <person name="Vos R."/>
            <person name="Hasami M.H."/>
            <person name="Devisetty U.K."/>
            <person name="Aguiy J.C."/>
        </authorList>
    </citation>
    <scope>NUCLEOTIDE SEQUENCE [LARGE SCALE GENOMIC DNA]</scope>
    <source>
        <strain evidence="1">JCA_2017</strain>
    </source>
</reference>
<organism evidence="1 2">
    <name type="scientific">Mucuna pruriens</name>
    <name type="common">Velvet bean</name>
    <name type="synonym">Dolichos pruriens</name>
    <dbReference type="NCBI Taxonomy" id="157652"/>
    <lineage>
        <taxon>Eukaryota</taxon>
        <taxon>Viridiplantae</taxon>
        <taxon>Streptophyta</taxon>
        <taxon>Embryophyta</taxon>
        <taxon>Tracheophyta</taxon>
        <taxon>Spermatophyta</taxon>
        <taxon>Magnoliopsida</taxon>
        <taxon>eudicotyledons</taxon>
        <taxon>Gunneridae</taxon>
        <taxon>Pentapetalae</taxon>
        <taxon>rosids</taxon>
        <taxon>fabids</taxon>
        <taxon>Fabales</taxon>
        <taxon>Fabaceae</taxon>
        <taxon>Papilionoideae</taxon>
        <taxon>50 kb inversion clade</taxon>
        <taxon>NPAAA clade</taxon>
        <taxon>indigoferoid/millettioid clade</taxon>
        <taxon>Phaseoleae</taxon>
        <taxon>Mucuna</taxon>
    </lineage>
</organism>
<protein>
    <submittedName>
        <fullName evidence="1">Uncharacterized protein</fullName>
    </submittedName>
</protein>
<keyword evidence="2" id="KW-1185">Reference proteome</keyword>
<feature type="non-terminal residue" evidence="1">
    <location>
        <position position="1"/>
    </location>
</feature>
<accession>A0A371HBZ5</accession>
<proteinExistence type="predicted"/>
<name>A0A371HBZ5_MUCPR</name>
<sequence>MHKILLKEDAQPIRQQQRRLNSTILDMVKKKVTNLLVFGIIYPISDSQWVSSVQVVPKKSRMTIIKNRQDKMVLARIHNSWLYANSHSTCGPTQDYVHMSIQNIFIYKDTVQTLQCFEHFLEMHDQHLLGPLGGLHGGLHG</sequence>
<dbReference type="Gene3D" id="3.10.10.10">
    <property type="entry name" value="HIV Type 1 Reverse Transcriptase, subunit A, domain 1"/>
    <property type="match status" value="1"/>
</dbReference>
<dbReference type="OrthoDB" id="1432245at2759"/>
<comment type="caution">
    <text evidence="1">The sequence shown here is derived from an EMBL/GenBank/DDBJ whole genome shotgun (WGS) entry which is preliminary data.</text>
</comment>
<evidence type="ECO:0000313" key="1">
    <source>
        <dbReference type="EMBL" id="RDY00300.1"/>
    </source>
</evidence>
<dbReference type="InterPro" id="IPR043502">
    <property type="entry name" value="DNA/RNA_pol_sf"/>
</dbReference>
<dbReference type="EMBL" id="QJKJ01003032">
    <property type="protein sequence ID" value="RDY00300.1"/>
    <property type="molecule type" value="Genomic_DNA"/>
</dbReference>
<dbReference type="AlphaFoldDB" id="A0A371HBZ5"/>
<dbReference type="Proteomes" id="UP000257109">
    <property type="component" value="Unassembled WGS sequence"/>
</dbReference>
<gene>
    <name evidence="1" type="ORF">CR513_16532</name>
</gene>
<dbReference type="SUPFAM" id="SSF56672">
    <property type="entry name" value="DNA/RNA polymerases"/>
    <property type="match status" value="1"/>
</dbReference>